<dbReference type="GO" id="GO:0003677">
    <property type="term" value="F:DNA binding"/>
    <property type="evidence" value="ECO:0007669"/>
    <property type="project" value="InterPro"/>
</dbReference>
<feature type="domain" description="SpoVT-AbrB" evidence="1">
    <location>
        <begin position="17"/>
        <end position="63"/>
    </location>
</feature>
<dbReference type="InterPro" id="IPR038078">
    <property type="entry name" value="PhoU-like_sf"/>
</dbReference>
<dbReference type="GO" id="GO:0030643">
    <property type="term" value="P:intracellular phosphate ion homeostasis"/>
    <property type="evidence" value="ECO:0007669"/>
    <property type="project" value="InterPro"/>
</dbReference>
<dbReference type="Proteomes" id="UP000006622">
    <property type="component" value="Chromosome"/>
</dbReference>
<dbReference type="SUPFAM" id="SSF109755">
    <property type="entry name" value="PhoU-like"/>
    <property type="match status" value="1"/>
</dbReference>
<dbReference type="Gene3D" id="1.20.58.220">
    <property type="entry name" value="Phosphate transport system protein phou homolog 2, domain 2"/>
    <property type="match status" value="2"/>
</dbReference>
<accession>F7XKI6</accession>
<dbReference type="Pfam" id="PF01895">
    <property type="entry name" value="PhoU"/>
    <property type="match status" value="2"/>
</dbReference>
<dbReference type="InterPro" id="IPR028366">
    <property type="entry name" value="PhoU"/>
</dbReference>
<evidence type="ECO:0000313" key="2">
    <source>
        <dbReference type="EMBL" id="AEH61760.1"/>
    </source>
</evidence>
<dbReference type="STRING" id="679901.Mzhil_1925"/>
<organism evidence="2 3">
    <name type="scientific">Methanosalsum zhilinae (strain DSM 4017 / NBRC 107636 / OCM 62 / WeN5)</name>
    <name type="common">Methanohalophilus zhilinae</name>
    <dbReference type="NCBI Taxonomy" id="679901"/>
    <lineage>
        <taxon>Archaea</taxon>
        <taxon>Methanobacteriati</taxon>
        <taxon>Methanobacteriota</taxon>
        <taxon>Stenosarchaea group</taxon>
        <taxon>Methanomicrobia</taxon>
        <taxon>Methanosarcinales</taxon>
        <taxon>Methanosarcinaceae</taxon>
        <taxon>Methanosalsum</taxon>
    </lineage>
</organism>
<evidence type="ECO:0000259" key="1">
    <source>
        <dbReference type="SMART" id="SM00966"/>
    </source>
</evidence>
<dbReference type="InterPro" id="IPR026022">
    <property type="entry name" value="PhoU_dom"/>
</dbReference>
<dbReference type="PANTHER" id="PTHR42930">
    <property type="entry name" value="PHOSPHATE-SPECIFIC TRANSPORT SYSTEM ACCESSORY PROTEIN PHOU"/>
    <property type="match status" value="1"/>
</dbReference>
<proteinExistence type="predicted"/>
<dbReference type="GO" id="GO:0045936">
    <property type="term" value="P:negative regulation of phosphate metabolic process"/>
    <property type="evidence" value="ECO:0007669"/>
    <property type="project" value="InterPro"/>
</dbReference>
<reference evidence="2" key="1">
    <citation type="submission" date="2010-07" db="EMBL/GenBank/DDBJ databases">
        <title>The complete genome of Methanosalsum zhilinae DSM 4017.</title>
        <authorList>
            <consortium name="US DOE Joint Genome Institute (JGI-PGF)"/>
            <person name="Lucas S."/>
            <person name="Copeland A."/>
            <person name="Lapidus A."/>
            <person name="Glavina del Rio T."/>
            <person name="Dalin E."/>
            <person name="Tice H."/>
            <person name="Bruce D."/>
            <person name="Goodwin L."/>
            <person name="Pitluck S."/>
            <person name="Kyrpides N."/>
            <person name="Mavromatis K."/>
            <person name="Ovchinnikova G."/>
            <person name="Daligault H."/>
            <person name="Detter J.C."/>
            <person name="Han C."/>
            <person name="Tapia R."/>
            <person name="Larimer F."/>
            <person name="Land M."/>
            <person name="Hauser L."/>
            <person name="Markowitz V."/>
            <person name="Cheng J.-F."/>
            <person name="Hugenholtz P."/>
            <person name="Woyke T."/>
            <person name="Wu D."/>
            <person name="Spring S."/>
            <person name="Schueler E."/>
            <person name="Brambilla E."/>
            <person name="Klenk H.-P."/>
            <person name="Eisen J.A."/>
        </authorList>
    </citation>
    <scope>NUCLEOTIDE SEQUENCE</scope>
    <source>
        <strain evidence="2">DSM 4017</strain>
    </source>
</reference>
<dbReference type="Pfam" id="PF04014">
    <property type="entry name" value="MazE_antitoxin"/>
    <property type="match status" value="1"/>
</dbReference>
<gene>
    <name evidence="2" type="ordered locus">Mzhil_1925</name>
</gene>
<dbReference type="EMBL" id="CP002101">
    <property type="protein sequence ID" value="AEH61760.1"/>
    <property type="molecule type" value="Genomic_DNA"/>
</dbReference>
<dbReference type="PANTHER" id="PTHR42930:SF6">
    <property type="entry name" value="PHOSPHATE REGULATORY PROTEIN-LIKE PROTEIN"/>
    <property type="match status" value="1"/>
</dbReference>
<protein>
    <submittedName>
        <fullName evidence="2">Phosphate uptake regulator, PhoU</fullName>
    </submittedName>
</protein>
<keyword evidence="3" id="KW-1185">Reference proteome</keyword>
<sequence length="340" mass="37848">MIDTQRGMAIETRKVQQTGGSTYVISLPKQWANKAGIRTGTCVYLHPQSDGTLVIDPTNESPKLKEKKIDVTGIMGDSLTRDIIAAYLTGYDIINLSSKRILAEQKKTIRQVCYKLMGPEIIEETAKNVIIQDLLNPQEISIKKGVRRMFLISSSMHKDAVRALKNSDVDLALDVIQRDDEVDRLFLLISKQFRSVLRGGRLPGASETSIDEYHDYRMAASPLERIADHAQRIAKIATEMNYSIPEDTLNIIEDASETSRKIVEDAVNALFNADVKLANDVIDRVEKRRPQISHLNELLLKLESPLSVIALRTVADSIDRTGDYGSNIAEIAINSAMGLS</sequence>
<dbReference type="KEGG" id="mzh:Mzhil_1925"/>
<evidence type="ECO:0000313" key="3">
    <source>
        <dbReference type="Proteomes" id="UP000006622"/>
    </source>
</evidence>
<dbReference type="InterPro" id="IPR007159">
    <property type="entry name" value="SpoVT-AbrB_dom"/>
</dbReference>
<name>F7XKI6_METZD</name>
<dbReference type="SMART" id="SM00966">
    <property type="entry name" value="SpoVT_AbrB"/>
    <property type="match status" value="1"/>
</dbReference>
<dbReference type="HOGENOM" id="CLU_069302_0_0_2"/>
<dbReference type="AlphaFoldDB" id="F7XKI6"/>